<name>A0A009HGM7_ACIB9</name>
<dbReference type="PATRIC" id="fig|1310613.3.peg.3938"/>
<dbReference type="EMBL" id="JEWH01000101">
    <property type="protein sequence ID" value="EXB03372.1"/>
    <property type="molecule type" value="Genomic_DNA"/>
</dbReference>
<dbReference type="PANTHER" id="PTHR10545:SF42">
    <property type="entry name" value="ACETYLTRANSFERASE"/>
    <property type="match status" value="1"/>
</dbReference>
<dbReference type="GO" id="GO:0008080">
    <property type="term" value="F:N-acetyltransferase activity"/>
    <property type="evidence" value="ECO:0007669"/>
    <property type="project" value="TreeGrafter"/>
</dbReference>
<dbReference type="Gene3D" id="3.40.630.30">
    <property type="match status" value="1"/>
</dbReference>
<evidence type="ECO:0000256" key="2">
    <source>
        <dbReference type="ARBA" id="ARBA00023315"/>
    </source>
</evidence>
<keyword evidence="1 4" id="KW-0808">Transferase</keyword>
<dbReference type="AlphaFoldDB" id="A0A009HGM7"/>
<dbReference type="InterPro" id="IPR016181">
    <property type="entry name" value="Acyl_CoA_acyltransferase"/>
</dbReference>
<gene>
    <name evidence="4" type="ORF">J512_4130</name>
</gene>
<reference evidence="4 5" key="1">
    <citation type="submission" date="2014-02" db="EMBL/GenBank/DDBJ databases">
        <title>Comparative genomics and transcriptomics to identify genetic mechanisms underlying the emergence of carbapenem resistant Acinetobacter baumannii (CRAb).</title>
        <authorList>
            <person name="Harris A.D."/>
            <person name="Johnson K.J."/>
            <person name="George J."/>
            <person name="Shefchek K."/>
            <person name="Daugherty S.C."/>
            <person name="Parankush S."/>
            <person name="Sadzewicz L."/>
            <person name="Tallon L."/>
            <person name="Sengamalay N."/>
            <person name="Hazen T.H."/>
            <person name="Rasko D.A."/>
        </authorList>
    </citation>
    <scope>NUCLEOTIDE SEQUENCE [LARGE SCALE GENOMIC DNA]</scope>
    <source>
        <strain evidence="4 5">1295743</strain>
    </source>
</reference>
<evidence type="ECO:0000313" key="5">
    <source>
        <dbReference type="Proteomes" id="UP000020595"/>
    </source>
</evidence>
<dbReference type="Proteomes" id="UP000020595">
    <property type="component" value="Unassembled WGS sequence"/>
</dbReference>
<dbReference type="SUPFAM" id="SSF55729">
    <property type="entry name" value="Acyl-CoA N-acyltransferases (Nat)"/>
    <property type="match status" value="1"/>
</dbReference>
<feature type="domain" description="N-acetyltransferase" evidence="3">
    <location>
        <begin position="7"/>
        <end position="152"/>
    </location>
</feature>
<proteinExistence type="predicted"/>
<dbReference type="Pfam" id="PF00583">
    <property type="entry name" value="Acetyltransf_1"/>
    <property type="match status" value="1"/>
</dbReference>
<dbReference type="InterPro" id="IPR051016">
    <property type="entry name" value="Diverse_Substrate_AcTransf"/>
</dbReference>
<accession>A0A009HGM7</accession>
<sequence length="152" mass="18488">MIQNETIEVSPVQQQDYTQWLEYWVAYQNFYQVNLPLHITKKTWDRFFDEKEPIYCAVAKNKERILGFVTYMFHRSTWAENNYCYLEDLYVSPEVRGRHIGKQLIEYVQKQATEHSCERLYWHTQESNQTAQKLYDWIAQNPGVIQYRMSLN</sequence>
<protein>
    <submittedName>
        <fullName evidence="4">Acetyltransferase family protein</fullName>
    </submittedName>
</protein>
<dbReference type="PROSITE" id="PS51186">
    <property type="entry name" value="GNAT"/>
    <property type="match status" value="1"/>
</dbReference>
<dbReference type="PANTHER" id="PTHR10545">
    <property type="entry name" value="DIAMINE N-ACETYLTRANSFERASE"/>
    <property type="match status" value="1"/>
</dbReference>
<organism evidence="4 5">
    <name type="scientific">Acinetobacter baumannii (strain 1295743)</name>
    <dbReference type="NCBI Taxonomy" id="1310613"/>
    <lineage>
        <taxon>Bacteria</taxon>
        <taxon>Pseudomonadati</taxon>
        <taxon>Pseudomonadota</taxon>
        <taxon>Gammaproteobacteria</taxon>
        <taxon>Moraxellales</taxon>
        <taxon>Moraxellaceae</taxon>
        <taxon>Acinetobacter</taxon>
        <taxon>Acinetobacter calcoaceticus/baumannii complex</taxon>
    </lineage>
</organism>
<dbReference type="RefSeq" id="WP_000615565.1">
    <property type="nucleotide sequence ID" value="NZ_JEWH01000101.1"/>
</dbReference>
<dbReference type="CDD" id="cd04301">
    <property type="entry name" value="NAT_SF"/>
    <property type="match status" value="1"/>
</dbReference>
<evidence type="ECO:0000259" key="3">
    <source>
        <dbReference type="PROSITE" id="PS51186"/>
    </source>
</evidence>
<evidence type="ECO:0000256" key="1">
    <source>
        <dbReference type="ARBA" id="ARBA00022679"/>
    </source>
</evidence>
<dbReference type="InterPro" id="IPR000182">
    <property type="entry name" value="GNAT_dom"/>
</dbReference>
<keyword evidence="2" id="KW-0012">Acyltransferase</keyword>
<evidence type="ECO:0000313" key="4">
    <source>
        <dbReference type="EMBL" id="EXB03372.1"/>
    </source>
</evidence>
<comment type="caution">
    <text evidence="4">The sequence shown here is derived from an EMBL/GenBank/DDBJ whole genome shotgun (WGS) entry which is preliminary data.</text>
</comment>